<evidence type="ECO:0000313" key="1">
    <source>
        <dbReference type="EMBL" id="UYQ71357.1"/>
    </source>
</evidence>
<dbReference type="Proteomes" id="UP001163882">
    <property type="component" value="Chromosome"/>
</dbReference>
<gene>
    <name evidence="1" type="ORF">OF122_15065</name>
</gene>
<evidence type="ECO:0000313" key="2">
    <source>
        <dbReference type="Proteomes" id="UP001163882"/>
    </source>
</evidence>
<protein>
    <submittedName>
        <fullName evidence="1">DUF5996 family protein</fullName>
    </submittedName>
</protein>
<dbReference type="InterPro" id="IPR046038">
    <property type="entry name" value="DUF5996"/>
</dbReference>
<dbReference type="RefSeq" id="WP_264225011.1">
    <property type="nucleotide sequence ID" value="NZ_CP107716.1"/>
</dbReference>
<sequence length="314" mass="34377">MTVNANWPDIPFTPWKESCAALHLFTQIVGKYRLAHTPWVNHSWHATLYVTPRGLTTGMVSDGAGGGAEIVFDFHDHAVIGMAADGTSARFDLEPMSVAGFAKKFAGLLREIGATPEFDGRPNEIPDAIPFAQDVAERPYDADAVRRFHGALVQITRVFETFRTGFLGKVSPVHLFWGSFDMAVTRFSGRDAPLHPGGIPALPDEVTREAYSHEVSSAGFWPGGGGIDYPAFYSYTYPTPDAFSKAAVRPEAAFFHDTLGEFVLPYDAVRKADDPDATLLAFLQSTYDAAASLGNWDRTKLDCHPGRPRQPRAI</sequence>
<name>A0ABY6ILA0_9HYPH</name>
<organism evidence="1 2">
    <name type="scientific">Pelagibacterium flavum</name>
    <dbReference type="NCBI Taxonomy" id="2984530"/>
    <lineage>
        <taxon>Bacteria</taxon>
        <taxon>Pseudomonadati</taxon>
        <taxon>Pseudomonadota</taxon>
        <taxon>Alphaproteobacteria</taxon>
        <taxon>Hyphomicrobiales</taxon>
        <taxon>Devosiaceae</taxon>
        <taxon>Pelagibacterium</taxon>
    </lineage>
</organism>
<dbReference type="Pfam" id="PF19459">
    <property type="entry name" value="DUF5996"/>
    <property type="match status" value="1"/>
</dbReference>
<accession>A0ABY6ILA0</accession>
<keyword evidence="2" id="KW-1185">Reference proteome</keyword>
<reference evidence="1" key="1">
    <citation type="submission" date="2022-10" db="EMBL/GenBank/DDBJ databases">
        <title>YIM 151497 complete genome.</title>
        <authorList>
            <person name="Chen X."/>
        </authorList>
    </citation>
    <scope>NUCLEOTIDE SEQUENCE</scope>
    <source>
        <strain evidence="1">YIM 151497</strain>
    </source>
</reference>
<dbReference type="EMBL" id="CP107716">
    <property type="protein sequence ID" value="UYQ71357.1"/>
    <property type="molecule type" value="Genomic_DNA"/>
</dbReference>
<proteinExistence type="predicted"/>